<evidence type="ECO:0000313" key="3">
    <source>
        <dbReference type="Proteomes" id="UP000823388"/>
    </source>
</evidence>
<dbReference type="EMBL" id="CM029052">
    <property type="protein sequence ID" value="KAG2557382.1"/>
    <property type="molecule type" value="Genomic_DNA"/>
</dbReference>
<accession>A0A8T0PB65</accession>
<feature type="compositionally biased region" description="Low complexity" evidence="1">
    <location>
        <begin position="14"/>
        <end position="23"/>
    </location>
</feature>
<keyword evidence="3" id="KW-1185">Reference proteome</keyword>
<dbReference type="Proteomes" id="UP000823388">
    <property type="component" value="Chromosome 8N"/>
</dbReference>
<name>A0A8T0PB65_PANVG</name>
<feature type="compositionally biased region" description="Gly residues" evidence="1">
    <location>
        <begin position="55"/>
        <end position="71"/>
    </location>
</feature>
<reference evidence="2" key="1">
    <citation type="submission" date="2020-05" db="EMBL/GenBank/DDBJ databases">
        <title>WGS assembly of Panicum virgatum.</title>
        <authorList>
            <person name="Lovell J.T."/>
            <person name="Jenkins J."/>
            <person name="Shu S."/>
            <person name="Juenger T.E."/>
            <person name="Schmutz J."/>
        </authorList>
    </citation>
    <scope>NUCLEOTIDE SEQUENCE</scope>
    <source>
        <strain evidence="2">AP13</strain>
    </source>
</reference>
<feature type="compositionally biased region" description="Pro residues" evidence="1">
    <location>
        <begin position="28"/>
        <end position="42"/>
    </location>
</feature>
<gene>
    <name evidence="2" type="ORF">PVAP13_8NG205101</name>
</gene>
<feature type="compositionally biased region" description="Gly residues" evidence="1">
    <location>
        <begin position="1"/>
        <end position="13"/>
    </location>
</feature>
<proteinExistence type="predicted"/>
<sequence>MAARGGGGGGTCAGEGAMDPAARGRSRPAPPAAAPASSPTPDPDGEDGATCAGASAGGGNAEGGGPAAGSGRGEEPKVTKSFTFQLMLGLLVFYGRDGSSCRDICHAWIRFKEEHDTLGDFDITVKKAVANAALKSCRSSLRNQNLVKIKRRKQSRLTESNNWNQEPSLNLIVNINPSLLNLLALSYHYSDKMCRPKVSGSFNSSPSLIISSECLLYSRLIDSWSGQFSHNANL</sequence>
<comment type="caution">
    <text evidence="2">The sequence shown here is derived from an EMBL/GenBank/DDBJ whole genome shotgun (WGS) entry which is preliminary data.</text>
</comment>
<organism evidence="2 3">
    <name type="scientific">Panicum virgatum</name>
    <name type="common">Blackwell switchgrass</name>
    <dbReference type="NCBI Taxonomy" id="38727"/>
    <lineage>
        <taxon>Eukaryota</taxon>
        <taxon>Viridiplantae</taxon>
        <taxon>Streptophyta</taxon>
        <taxon>Embryophyta</taxon>
        <taxon>Tracheophyta</taxon>
        <taxon>Spermatophyta</taxon>
        <taxon>Magnoliopsida</taxon>
        <taxon>Liliopsida</taxon>
        <taxon>Poales</taxon>
        <taxon>Poaceae</taxon>
        <taxon>PACMAD clade</taxon>
        <taxon>Panicoideae</taxon>
        <taxon>Panicodae</taxon>
        <taxon>Paniceae</taxon>
        <taxon>Panicinae</taxon>
        <taxon>Panicum</taxon>
        <taxon>Panicum sect. Hiantes</taxon>
    </lineage>
</organism>
<evidence type="ECO:0000313" key="2">
    <source>
        <dbReference type="EMBL" id="KAG2557382.1"/>
    </source>
</evidence>
<protein>
    <submittedName>
        <fullName evidence="2">Uncharacterized protein</fullName>
    </submittedName>
</protein>
<dbReference type="AlphaFoldDB" id="A0A8T0PB65"/>
<feature type="region of interest" description="Disordered" evidence="1">
    <location>
        <begin position="1"/>
        <end position="76"/>
    </location>
</feature>
<evidence type="ECO:0000256" key="1">
    <source>
        <dbReference type="SAM" id="MobiDB-lite"/>
    </source>
</evidence>